<keyword evidence="3" id="KW-1185">Reference proteome</keyword>
<feature type="compositionally biased region" description="Polar residues" evidence="1">
    <location>
        <begin position="295"/>
        <end position="312"/>
    </location>
</feature>
<evidence type="ECO:0000313" key="3">
    <source>
        <dbReference type="Proteomes" id="UP000037505"/>
    </source>
</evidence>
<dbReference type="AlphaFoldDB" id="A0A0L1J143"/>
<dbReference type="GO" id="GO:0003677">
    <property type="term" value="F:DNA binding"/>
    <property type="evidence" value="ECO:0007669"/>
    <property type="project" value="UniProtKB-KW"/>
</dbReference>
<feature type="compositionally biased region" description="Basic and acidic residues" evidence="1">
    <location>
        <begin position="344"/>
        <end position="365"/>
    </location>
</feature>
<feature type="region of interest" description="Disordered" evidence="1">
    <location>
        <begin position="137"/>
        <end position="216"/>
    </location>
</feature>
<organism evidence="2 3">
    <name type="scientific">Aspergillus nomiae NRRL (strain ATCC 15546 / NRRL 13137 / CBS 260.88 / M93)</name>
    <dbReference type="NCBI Taxonomy" id="1509407"/>
    <lineage>
        <taxon>Eukaryota</taxon>
        <taxon>Fungi</taxon>
        <taxon>Dikarya</taxon>
        <taxon>Ascomycota</taxon>
        <taxon>Pezizomycotina</taxon>
        <taxon>Eurotiomycetes</taxon>
        <taxon>Eurotiomycetidae</taxon>
        <taxon>Eurotiales</taxon>
        <taxon>Aspergillaceae</taxon>
        <taxon>Aspergillus</taxon>
        <taxon>Aspergillus subgen. Circumdati</taxon>
    </lineage>
</organism>
<feature type="compositionally biased region" description="Polar residues" evidence="1">
    <location>
        <begin position="204"/>
        <end position="216"/>
    </location>
</feature>
<dbReference type="Proteomes" id="UP000037505">
    <property type="component" value="Unassembled WGS sequence"/>
</dbReference>
<dbReference type="OrthoDB" id="2420608at2759"/>
<dbReference type="Gene3D" id="1.10.20.10">
    <property type="entry name" value="Histone, subunit A"/>
    <property type="match status" value="1"/>
</dbReference>
<dbReference type="PANTHER" id="PTHR15992:SF5">
    <property type="entry name" value="HOLLIDAY JUNCTION RECOGNITION PROTEIN"/>
    <property type="match status" value="1"/>
</dbReference>
<name>A0A0L1J143_ASPN3</name>
<dbReference type="RefSeq" id="XP_015406081.1">
    <property type="nucleotide sequence ID" value="XM_015551323.1"/>
</dbReference>
<feature type="compositionally biased region" description="Polar residues" evidence="1">
    <location>
        <begin position="367"/>
        <end position="381"/>
    </location>
</feature>
<feature type="region of interest" description="Disordered" evidence="1">
    <location>
        <begin position="255"/>
        <end position="381"/>
    </location>
</feature>
<reference evidence="2 3" key="1">
    <citation type="submission" date="2014-06" db="EMBL/GenBank/DDBJ databases">
        <title>The Genome of the Aflatoxigenic Filamentous Fungus Aspergillus nomius.</title>
        <authorList>
            <person name="Moore M.G."/>
            <person name="Shannon B.M."/>
            <person name="Brian M.M."/>
        </authorList>
    </citation>
    <scope>NUCLEOTIDE SEQUENCE [LARGE SCALE GENOMIC DNA]</scope>
    <source>
        <strain evidence="2 3">NRRL 13137</strain>
    </source>
</reference>
<dbReference type="GO" id="GO:0005634">
    <property type="term" value="C:nucleus"/>
    <property type="evidence" value="ECO:0007669"/>
    <property type="project" value="InterPro"/>
</dbReference>
<dbReference type="InterPro" id="IPR018465">
    <property type="entry name" value="Scm3/HJURP"/>
</dbReference>
<protein>
    <submittedName>
        <fullName evidence="2">Myb-like DNA-binding domain protein</fullName>
    </submittedName>
</protein>
<dbReference type="GO" id="GO:0046982">
    <property type="term" value="F:protein heterodimerization activity"/>
    <property type="evidence" value="ECO:0007669"/>
    <property type="project" value="InterPro"/>
</dbReference>
<evidence type="ECO:0000256" key="1">
    <source>
        <dbReference type="SAM" id="MobiDB-lite"/>
    </source>
</evidence>
<gene>
    <name evidence="2" type="ORF">ANOM_006066</name>
</gene>
<feature type="region of interest" description="Disordered" evidence="1">
    <location>
        <begin position="406"/>
        <end position="445"/>
    </location>
</feature>
<dbReference type="EMBL" id="JNOM01000170">
    <property type="protein sequence ID" value="KNG85158.1"/>
    <property type="molecule type" value="Genomic_DNA"/>
</dbReference>
<dbReference type="GO" id="GO:0042393">
    <property type="term" value="F:histone binding"/>
    <property type="evidence" value="ECO:0007669"/>
    <property type="project" value="InterPro"/>
</dbReference>
<keyword evidence="2" id="KW-0238">DNA-binding</keyword>
<feature type="compositionally biased region" description="Polar residues" evidence="1">
    <location>
        <begin position="431"/>
        <end position="445"/>
    </location>
</feature>
<dbReference type="InterPro" id="IPR009072">
    <property type="entry name" value="Histone-fold"/>
</dbReference>
<proteinExistence type="predicted"/>
<feature type="region of interest" description="Disordered" evidence="1">
    <location>
        <begin position="1"/>
        <end position="25"/>
    </location>
</feature>
<dbReference type="PANTHER" id="PTHR15992">
    <property type="entry name" value="HOLLIDAY JUNCTION RECOGNITION PROTEIN"/>
    <property type="match status" value="1"/>
</dbReference>
<feature type="compositionally biased region" description="Basic and acidic residues" evidence="1">
    <location>
        <begin position="407"/>
        <end position="421"/>
    </location>
</feature>
<dbReference type="Pfam" id="PF10384">
    <property type="entry name" value="Scm3"/>
    <property type="match status" value="1"/>
</dbReference>
<evidence type="ECO:0000313" key="2">
    <source>
        <dbReference type="EMBL" id="KNG85158.1"/>
    </source>
</evidence>
<accession>A0A0L1J143</accession>
<sequence length="565" mass="63236">MTMERPLKRPRLSFATGADDEPGDIDLQEARAQNDQRLKSIFEGIFEKYGKDFTDVGDEIDLQTGKIVVDNGHIQAMQEEDDTGEEAPWLFDTENSALDDAATVHNISQYSETGVGGDLLEEDNTYLQHPQVATQLQAGSGFGGPWESRESEASSAESDVDEDRSSVDSLLDTALSVQNGPDDPVRQKNLMDTDEAVTKKAKPTTETSTQSQILQKHSSIEAVDSVWRVPEISGKFSTPPLSRSRPTVYFNVVRSASPPGAGSIWALPGKSRRNTSITQKRSAKKHESSQRRWKPQSSPTMCDWSFAQTPDGNESDDPLQENYQPSPTPKGGLKIRGRVGPDTPSRRKDLVDDRKVSPLRGDHASRLHQTSLNSAEDQRNTTEAANQLEATVNKVALDTQLVTTSDTKIHDISPEVTHDPKITPTGYQPKPQDSTSPSKRTRTTITPDEARLIVVLKQVQGKKWKEIIDRLPWKKLPQLVQWNHLHWNERRANPPPLSKPWSSTERETLHDLKDERGLAWHAVRARLPGRSIAEIEFELLRLWVGDDVWNTEQQGLQHLSPWISD</sequence>
<comment type="caution">
    <text evidence="2">The sequence shown here is derived from an EMBL/GenBank/DDBJ whole genome shotgun (WGS) entry which is preliminary data.</text>
</comment>
<dbReference type="GeneID" id="26807870"/>